<evidence type="ECO:0000256" key="1">
    <source>
        <dbReference type="SAM" id="MobiDB-lite"/>
    </source>
</evidence>
<protein>
    <submittedName>
        <fullName evidence="2">Uncharacterized protein</fullName>
    </submittedName>
</protein>
<keyword evidence="3" id="KW-1185">Reference proteome</keyword>
<feature type="compositionally biased region" description="Basic and acidic residues" evidence="1">
    <location>
        <begin position="165"/>
        <end position="179"/>
    </location>
</feature>
<accession>A0ABQ9TBT7</accession>
<dbReference type="EMBL" id="JASSZA010000043">
    <property type="protein sequence ID" value="KAK2082191.1"/>
    <property type="molecule type" value="Genomic_DNA"/>
</dbReference>
<proteinExistence type="predicted"/>
<sequence length="212" mass="23386">MISNVCAPAALPRRPLRLLRSQPPCFPSGRTADNTGVANKDNFRTRLTNLPFLSSATSRIEVVLYSGNRIEAAFKFASDRFHQMAWVGRMGRDCNTRECAVLDGCGGGLTYLQDKLTAPVGKLRCISRVPGCDSGTYDALLSVSRLPLASSDVRTTSHQSLFPSFHHEDDTHEREKESSIHAASPHLWNHQSPADRWATRQRCKSDTISGSS</sequence>
<gene>
    <name evidence="2" type="ORF">P7K49_039416</name>
</gene>
<dbReference type="Proteomes" id="UP001266305">
    <property type="component" value="Unassembled WGS sequence"/>
</dbReference>
<feature type="non-terminal residue" evidence="2">
    <location>
        <position position="212"/>
    </location>
</feature>
<feature type="region of interest" description="Disordered" evidence="1">
    <location>
        <begin position="161"/>
        <end position="212"/>
    </location>
</feature>
<organism evidence="2 3">
    <name type="scientific">Saguinus oedipus</name>
    <name type="common">Cotton-top tamarin</name>
    <name type="synonym">Oedipomidas oedipus</name>
    <dbReference type="NCBI Taxonomy" id="9490"/>
    <lineage>
        <taxon>Eukaryota</taxon>
        <taxon>Metazoa</taxon>
        <taxon>Chordata</taxon>
        <taxon>Craniata</taxon>
        <taxon>Vertebrata</taxon>
        <taxon>Euteleostomi</taxon>
        <taxon>Mammalia</taxon>
        <taxon>Eutheria</taxon>
        <taxon>Euarchontoglires</taxon>
        <taxon>Primates</taxon>
        <taxon>Haplorrhini</taxon>
        <taxon>Platyrrhini</taxon>
        <taxon>Cebidae</taxon>
        <taxon>Callitrichinae</taxon>
        <taxon>Saguinus</taxon>
    </lineage>
</organism>
<name>A0ABQ9TBT7_SAGOE</name>
<comment type="caution">
    <text evidence="2">The sequence shown here is derived from an EMBL/GenBank/DDBJ whole genome shotgun (WGS) entry which is preliminary data.</text>
</comment>
<reference evidence="2 3" key="1">
    <citation type="submission" date="2023-05" db="EMBL/GenBank/DDBJ databases">
        <title>B98-5 Cell Line De Novo Hybrid Assembly: An Optical Mapping Approach.</title>
        <authorList>
            <person name="Kananen K."/>
            <person name="Auerbach J.A."/>
            <person name="Kautto E."/>
            <person name="Blachly J.S."/>
        </authorList>
    </citation>
    <scope>NUCLEOTIDE SEQUENCE [LARGE SCALE GENOMIC DNA]</scope>
    <source>
        <strain evidence="2">B95-8</strain>
        <tissue evidence="2">Cell line</tissue>
    </source>
</reference>
<evidence type="ECO:0000313" key="2">
    <source>
        <dbReference type="EMBL" id="KAK2082191.1"/>
    </source>
</evidence>
<evidence type="ECO:0000313" key="3">
    <source>
        <dbReference type="Proteomes" id="UP001266305"/>
    </source>
</evidence>